<feature type="compositionally biased region" description="Low complexity" evidence="1">
    <location>
        <begin position="22"/>
        <end position="35"/>
    </location>
</feature>
<gene>
    <name evidence="3" type="ORF">OCU04_001679</name>
</gene>
<feature type="compositionally biased region" description="Polar residues" evidence="1">
    <location>
        <begin position="183"/>
        <end position="193"/>
    </location>
</feature>
<protein>
    <recommendedName>
        <fullName evidence="2">Myb-like domain-containing protein</fullName>
    </recommendedName>
</protein>
<evidence type="ECO:0000313" key="4">
    <source>
        <dbReference type="Proteomes" id="UP001152300"/>
    </source>
</evidence>
<accession>A0A9X0AZP8</accession>
<dbReference type="OrthoDB" id="3438274at2759"/>
<keyword evidence="4" id="KW-1185">Reference proteome</keyword>
<feature type="compositionally biased region" description="Polar residues" evidence="1">
    <location>
        <begin position="368"/>
        <end position="378"/>
    </location>
</feature>
<feature type="region of interest" description="Disordered" evidence="1">
    <location>
        <begin position="284"/>
        <end position="307"/>
    </location>
</feature>
<feature type="region of interest" description="Disordered" evidence="1">
    <location>
        <begin position="368"/>
        <end position="399"/>
    </location>
</feature>
<dbReference type="InterPro" id="IPR001005">
    <property type="entry name" value="SANT/Myb"/>
</dbReference>
<sequence length="599" mass="66009">MTETSQCQTDFPPEIALSPVITMSQTPPTTAQPPSDNKISQAQSPIDPRIMEQDQTASLEIHGGGGFDPDGHYQNAYMNISKATTGVINASTKQPNTADPEGSPAGRNTRRNANQSKLGDGVGRRPMGQFQQHNDNGDEGHDNITGRVRVDARHYSYPFEGQSDDGYLNLMHPSEMIRGGQGSISDFDSPSASRNDRRIASRYLQEQRNGRNERNIRGQSRPNGDSGDDFGKMDDSHENDGYASRQFQRVTLTSGLPEPRFPVVPTTPAVKGRVVKQTLRRGDRPFAEVSDNEDATLETSDYQDSNMDEDEYYEQARYHQDESPDYDTSMAEVEEYDGDEDEYMFVSEPGFRRSNRVEKNRAGVLRSSNIRPTTNGTVSKGALHSHPAMARRGKNAGKPRIFFNNPGEDLAPSRYSGAIMPWGINQQPVLVDQETVSDAHLKKRGLKRPPPGEKVGKRSYGANDPENVAIVNMKENEGKTFAEIAESLNAKRVSAGLKPGLTVCGVNGRYNRTAPILFATQGLKFVPLSERRKAGGTAKHGSSTSKAGWTTEAEDRLVDIVKQVEAEKWTNVARKLNLDLYNGQAVHDATACAKRYAAL</sequence>
<comment type="caution">
    <text evidence="3">The sequence shown here is derived from an EMBL/GenBank/DDBJ whole genome shotgun (WGS) entry which is preliminary data.</text>
</comment>
<dbReference type="PROSITE" id="PS50090">
    <property type="entry name" value="MYB_LIKE"/>
    <property type="match status" value="1"/>
</dbReference>
<name>A0A9X0AZP8_9HELO</name>
<dbReference type="AlphaFoldDB" id="A0A9X0AZP8"/>
<evidence type="ECO:0000256" key="1">
    <source>
        <dbReference type="SAM" id="MobiDB-lite"/>
    </source>
</evidence>
<feature type="region of interest" description="Disordered" evidence="1">
    <location>
        <begin position="90"/>
        <end position="144"/>
    </location>
</feature>
<dbReference type="EMBL" id="JAPEIS010000001">
    <property type="protein sequence ID" value="KAJ8071348.1"/>
    <property type="molecule type" value="Genomic_DNA"/>
</dbReference>
<dbReference type="Proteomes" id="UP001152300">
    <property type="component" value="Unassembled WGS sequence"/>
</dbReference>
<feature type="region of interest" description="Disordered" evidence="1">
    <location>
        <begin position="179"/>
        <end position="240"/>
    </location>
</feature>
<reference evidence="3" key="1">
    <citation type="submission" date="2022-11" db="EMBL/GenBank/DDBJ databases">
        <title>Genome Resource of Sclerotinia nivalis Strain SnTB1, a Plant Pathogen Isolated from American Ginseng.</title>
        <authorList>
            <person name="Fan S."/>
        </authorList>
    </citation>
    <scope>NUCLEOTIDE SEQUENCE</scope>
    <source>
        <strain evidence="3">SnTB1</strain>
    </source>
</reference>
<feature type="region of interest" description="Disordered" evidence="1">
    <location>
        <begin position="1"/>
        <end position="48"/>
    </location>
</feature>
<feature type="compositionally biased region" description="Basic and acidic residues" evidence="1">
    <location>
        <begin position="135"/>
        <end position="144"/>
    </location>
</feature>
<feature type="domain" description="Myb-like" evidence="2">
    <location>
        <begin position="541"/>
        <end position="599"/>
    </location>
</feature>
<feature type="compositionally biased region" description="Basic and acidic residues" evidence="1">
    <location>
        <begin position="229"/>
        <end position="240"/>
    </location>
</feature>
<evidence type="ECO:0000313" key="3">
    <source>
        <dbReference type="EMBL" id="KAJ8071348.1"/>
    </source>
</evidence>
<proteinExistence type="predicted"/>
<evidence type="ECO:0000259" key="2">
    <source>
        <dbReference type="PROSITE" id="PS50090"/>
    </source>
</evidence>
<organism evidence="3 4">
    <name type="scientific">Sclerotinia nivalis</name>
    <dbReference type="NCBI Taxonomy" id="352851"/>
    <lineage>
        <taxon>Eukaryota</taxon>
        <taxon>Fungi</taxon>
        <taxon>Dikarya</taxon>
        <taxon>Ascomycota</taxon>
        <taxon>Pezizomycotina</taxon>
        <taxon>Leotiomycetes</taxon>
        <taxon>Helotiales</taxon>
        <taxon>Sclerotiniaceae</taxon>
        <taxon>Sclerotinia</taxon>
    </lineage>
</organism>